<organism evidence="4 5">
    <name type="scientific">Streptomyces cremeus</name>
    <dbReference type="NCBI Taxonomy" id="66881"/>
    <lineage>
        <taxon>Bacteria</taxon>
        <taxon>Bacillati</taxon>
        <taxon>Actinomycetota</taxon>
        <taxon>Actinomycetes</taxon>
        <taxon>Kitasatosporales</taxon>
        <taxon>Streptomycetaceae</taxon>
        <taxon>Streptomyces</taxon>
    </lineage>
</organism>
<dbReference type="PANTHER" id="PTHR30007">
    <property type="entry name" value="PHP DOMAIN PROTEIN"/>
    <property type="match status" value="1"/>
</dbReference>
<sequence length="292" mass="33201">MARGDLTDEQWAVLVPLLPKGEKPGRPPTWTRRQLIDGIRFRVRTGIPWRDMPEQHGPWGRAYDLFRRWQRNGTWQRIFTQLQAHADADAEDLITWDLNVDSTVCQAHQHAAGARRRGTCRRSRPAASPSSPDHGLGRLRGDLVTKLPLAVEQGQRPMSLVVTARRRGDTPQFKAVLGRVRVPRAGPGRPRTRPRRVRADKAYASRKNRAYLRRCGIRCTIPDRTDQARNRKKSGLRGGRPPEFDPEGCKTRHAVECGIKRLKRNRAVATRYDTLAVRYEAAVLVAAIGEWP</sequence>
<proteinExistence type="predicted"/>
<dbReference type="InterPro" id="IPR025161">
    <property type="entry name" value="IS402-like_dom"/>
</dbReference>
<feature type="region of interest" description="Disordered" evidence="1">
    <location>
        <begin position="115"/>
        <end position="139"/>
    </location>
</feature>
<gene>
    <name evidence="4" type="ORF">ACFFTU_24125</name>
</gene>
<dbReference type="InterPro" id="IPR002559">
    <property type="entry name" value="Transposase_11"/>
</dbReference>
<name>A0ABV5PIK2_STRCM</name>
<dbReference type="Proteomes" id="UP001589718">
    <property type="component" value="Unassembled WGS sequence"/>
</dbReference>
<evidence type="ECO:0000259" key="3">
    <source>
        <dbReference type="Pfam" id="PF13340"/>
    </source>
</evidence>
<evidence type="ECO:0000313" key="4">
    <source>
        <dbReference type="EMBL" id="MFB9523038.1"/>
    </source>
</evidence>
<dbReference type="Pfam" id="PF13340">
    <property type="entry name" value="DUF4096"/>
    <property type="match status" value="1"/>
</dbReference>
<dbReference type="RefSeq" id="WP_380837461.1">
    <property type="nucleotide sequence ID" value="NZ_BAAAXE010000002.1"/>
</dbReference>
<keyword evidence="5" id="KW-1185">Reference proteome</keyword>
<reference evidence="4 5" key="1">
    <citation type="submission" date="2024-09" db="EMBL/GenBank/DDBJ databases">
        <authorList>
            <person name="Sun Q."/>
            <person name="Mori K."/>
        </authorList>
    </citation>
    <scope>NUCLEOTIDE SEQUENCE [LARGE SCALE GENOMIC DNA]</scope>
    <source>
        <strain evidence="4 5">JCM 4362</strain>
    </source>
</reference>
<feature type="domain" description="Insertion element IS402-like" evidence="3">
    <location>
        <begin position="6"/>
        <end position="79"/>
    </location>
</feature>
<dbReference type="EMBL" id="JBHMCR010000016">
    <property type="protein sequence ID" value="MFB9523038.1"/>
    <property type="molecule type" value="Genomic_DNA"/>
</dbReference>
<comment type="caution">
    <text evidence="4">The sequence shown here is derived from an EMBL/GenBank/DDBJ whole genome shotgun (WGS) entry which is preliminary data.</text>
</comment>
<feature type="domain" description="Transposase IS4-like" evidence="2">
    <location>
        <begin position="100"/>
        <end position="287"/>
    </location>
</feature>
<evidence type="ECO:0000259" key="2">
    <source>
        <dbReference type="Pfam" id="PF01609"/>
    </source>
</evidence>
<evidence type="ECO:0000256" key="1">
    <source>
        <dbReference type="SAM" id="MobiDB-lite"/>
    </source>
</evidence>
<dbReference type="Pfam" id="PF01609">
    <property type="entry name" value="DDE_Tnp_1"/>
    <property type="match status" value="1"/>
</dbReference>
<feature type="compositionally biased region" description="Basic residues" evidence="1">
    <location>
        <begin position="115"/>
        <end position="124"/>
    </location>
</feature>
<evidence type="ECO:0000313" key="5">
    <source>
        <dbReference type="Proteomes" id="UP001589718"/>
    </source>
</evidence>
<dbReference type="NCBIfam" id="NF033580">
    <property type="entry name" value="transpos_IS5_3"/>
    <property type="match status" value="1"/>
</dbReference>
<dbReference type="PANTHER" id="PTHR30007:SF1">
    <property type="entry name" value="BLR1914 PROTEIN"/>
    <property type="match status" value="1"/>
</dbReference>
<feature type="compositionally biased region" description="Basic and acidic residues" evidence="1">
    <location>
        <begin position="240"/>
        <end position="249"/>
    </location>
</feature>
<accession>A0ABV5PIK2</accession>
<feature type="region of interest" description="Disordered" evidence="1">
    <location>
        <begin position="224"/>
        <end position="249"/>
    </location>
</feature>
<protein>
    <submittedName>
        <fullName evidence="4">IS5 family transposase</fullName>
    </submittedName>
</protein>